<comment type="caution">
    <text evidence="2">The sequence shown here is derived from an EMBL/GenBank/DDBJ whole genome shotgun (WGS) entry which is preliminary data.</text>
</comment>
<dbReference type="PIRSF" id="PIRSF029895">
    <property type="entry name" value="SpoIV"/>
    <property type="match status" value="1"/>
</dbReference>
<dbReference type="Pfam" id="PF06898">
    <property type="entry name" value="YqfD"/>
    <property type="match status" value="1"/>
</dbReference>
<protein>
    <recommendedName>
        <fullName evidence="4">Sporulation protein YqfD</fullName>
    </recommendedName>
</protein>
<feature type="transmembrane region" description="Helical" evidence="1">
    <location>
        <begin position="90"/>
        <end position="110"/>
    </location>
</feature>
<dbReference type="NCBIfam" id="TIGR02876">
    <property type="entry name" value="spore_yqfD"/>
    <property type="match status" value="1"/>
</dbReference>
<reference evidence="2 3" key="1">
    <citation type="submission" date="2021-10" db="EMBL/GenBank/DDBJ databases">
        <authorList>
            <person name="Criscuolo A."/>
        </authorList>
    </citation>
    <scope>NUCLEOTIDE SEQUENCE [LARGE SCALE GENOMIC DNA]</scope>
    <source>
        <strain evidence="3">CIP 111899</strain>
    </source>
</reference>
<name>A0ABN7ZYP0_9BACI</name>
<keyword evidence="1" id="KW-1133">Transmembrane helix</keyword>
<dbReference type="EMBL" id="CAKJTI010000007">
    <property type="protein sequence ID" value="CAG9612735.1"/>
    <property type="molecule type" value="Genomic_DNA"/>
</dbReference>
<evidence type="ECO:0008006" key="4">
    <source>
        <dbReference type="Google" id="ProtNLM"/>
    </source>
</evidence>
<organism evidence="2 3">
    <name type="scientific">Bacillus rhizoplanae</name>
    <dbReference type="NCBI Taxonomy" id="2880966"/>
    <lineage>
        <taxon>Bacteria</taxon>
        <taxon>Bacillati</taxon>
        <taxon>Bacillota</taxon>
        <taxon>Bacilli</taxon>
        <taxon>Bacillales</taxon>
        <taxon>Bacillaceae</taxon>
        <taxon>Bacillus</taxon>
    </lineage>
</organism>
<dbReference type="Proteomes" id="UP000789423">
    <property type="component" value="Unassembled WGS sequence"/>
</dbReference>
<proteinExistence type="predicted"/>
<keyword evidence="1" id="KW-0812">Transmembrane</keyword>
<dbReference type="RefSeq" id="WP_230574866.1">
    <property type="nucleotide sequence ID" value="NZ_CAKJTI010000007.1"/>
</dbReference>
<keyword evidence="1" id="KW-0472">Membrane</keyword>
<gene>
    <name evidence="2" type="ORF">BACCIP111899_01912</name>
</gene>
<dbReference type="InterPro" id="IPR010690">
    <property type="entry name" value="YqfD"/>
</dbReference>
<evidence type="ECO:0000256" key="1">
    <source>
        <dbReference type="SAM" id="Phobius"/>
    </source>
</evidence>
<accession>A0ABN7ZYP0</accession>
<evidence type="ECO:0000313" key="3">
    <source>
        <dbReference type="Proteomes" id="UP000789423"/>
    </source>
</evidence>
<sequence>MKNQWFTRWIGYVKVRIEGRGVERFINECVRRDIPVWNVKKVADDTLVFCMPLRDVKRLRSIYRKNECKLYFIGRYGLPFWNKRLLRNSGFLVGFFIFFLSVIVLSNMVWKIEITGATPETEYIMMKELDKMGIKKGKLQFQMPSVETVQRYLTDNINAITWIGLEVKGTTYRFKIVEKNEPKKENEQVPQHLVAKKEAVITKMFVEIGKPAVMKNDYVQKGQLLVSGVYGKEDSPTIVSAKGVVFGETWYKSEVEVPLKTTFQVYTGNSYREHYLTFGNAKIKIWGFQHDKYKRSKTETVRHDVKLLGFTLPIAYEKAIVREEEEANREYTEKQAIAVAEEMGQKELKKKLDERAMIIGKKVLYKQVENGNLKLLLHYTVIENIAEAQPISESDIQGD</sequence>
<keyword evidence="3" id="KW-1185">Reference proteome</keyword>
<evidence type="ECO:0000313" key="2">
    <source>
        <dbReference type="EMBL" id="CAG9612735.1"/>
    </source>
</evidence>